<gene>
    <name evidence="2" type="ORF">DFH94DRAFT_770157</name>
</gene>
<dbReference type="Proteomes" id="UP000759537">
    <property type="component" value="Unassembled WGS sequence"/>
</dbReference>
<dbReference type="InterPro" id="IPR011009">
    <property type="entry name" value="Kinase-like_dom_sf"/>
</dbReference>
<protein>
    <recommendedName>
        <fullName evidence="4">Protein kinase domain-containing protein</fullName>
    </recommendedName>
</protein>
<dbReference type="OrthoDB" id="3260792at2759"/>
<organism evidence="2 3">
    <name type="scientific">Russula ochroleuca</name>
    <dbReference type="NCBI Taxonomy" id="152965"/>
    <lineage>
        <taxon>Eukaryota</taxon>
        <taxon>Fungi</taxon>
        <taxon>Dikarya</taxon>
        <taxon>Basidiomycota</taxon>
        <taxon>Agaricomycotina</taxon>
        <taxon>Agaricomycetes</taxon>
        <taxon>Russulales</taxon>
        <taxon>Russulaceae</taxon>
        <taxon>Russula</taxon>
    </lineage>
</organism>
<evidence type="ECO:0000256" key="1">
    <source>
        <dbReference type="SAM" id="MobiDB-lite"/>
    </source>
</evidence>
<feature type="region of interest" description="Disordered" evidence="1">
    <location>
        <begin position="1"/>
        <end position="21"/>
    </location>
</feature>
<evidence type="ECO:0000313" key="3">
    <source>
        <dbReference type="Proteomes" id="UP000759537"/>
    </source>
</evidence>
<evidence type="ECO:0000313" key="2">
    <source>
        <dbReference type="EMBL" id="KAF8470931.1"/>
    </source>
</evidence>
<dbReference type="AlphaFoldDB" id="A0A9P5MQS9"/>
<proteinExistence type="predicted"/>
<comment type="caution">
    <text evidence="2">The sequence shown here is derived from an EMBL/GenBank/DDBJ whole genome shotgun (WGS) entry which is preliminary data.</text>
</comment>
<keyword evidence="3" id="KW-1185">Reference proteome</keyword>
<sequence length="312" mass="34626">MGFHSPTSTSSPETWESEDEHAFGYPLQRMVPLEDEESSPSGPLRGLYKMPTESSSTSSHMLFVDFEAVVDEYLSHYNTANSPDMVIVEAGSSLPSETPASLIIRRVKRDSTEHTILQSLNSDEIRSDPWNPAPNLLYMAERGDDAILCFERLFGCDNPPLQTVANVIDYIRQALEGLCFLHEHNIVHHAYGDPKGVMMDIGRPSTADFDRTRFPVRYYRINFARAQQLSRDVDPRSASFCSDVSDCGSLLQVLVDEVPKIGGKLRSLVVAMIGGEYGAEDARKLFEALCQGIDASTYDAPLHPPAPARNKP</sequence>
<reference evidence="2" key="1">
    <citation type="submission" date="2019-10" db="EMBL/GenBank/DDBJ databases">
        <authorList>
            <consortium name="DOE Joint Genome Institute"/>
            <person name="Kuo A."/>
            <person name="Miyauchi S."/>
            <person name="Kiss E."/>
            <person name="Drula E."/>
            <person name="Kohler A."/>
            <person name="Sanchez-Garcia M."/>
            <person name="Andreopoulos B."/>
            <person name="Barry K.W."/>
            <person name="Bonito G."/>
            <person name="Buee M."/>
            <person name="Carver A."/>
            <person name="Chen C."/>
            <person name="Cichocki N."/>
            <person name="Clum A."/>
            <person name="Culley D."/>
            <person name="Crous P.W."/>
            <person name="Fauchery L."/>
            <person name="Girlanda M."/>
            <person name="Hayes R."/>
            <person name="Keri Z."/>
            <person name="LaButti K."/>
            <person name="Lipzen A."/>
            <person name="Lombard V."/>
            <person name="Magnuson J."/>
            <person name="Maillard F."/>
            <person name="Morin E."/>
            <person name="Murat C."/>
            <person name="Nolan M."/>
            <person name="Ohm R."/>
            <person name="Pangilinan J."/>
            <person name="Pereira M."/>
            <person name="Perotto S."/>
            <person name="Peter M."/>
            <person name="Riley R."/>
            <person name="Sitrit Y."/>
            <person name="Stielow B."/>
            <person name="Szollosi G."/>
            <person name="Zifcakova L."/>
            <person name="Stursova M."/>
            <person name="Spatafora J.W."/>
            <person name="Tedersoo L."/>
            <person name="Vaario L.-M."/>
            <person name="Yamada A."/>
            <person name="Yan M."/>
            <person name="Wang P."/>
            <person name="Xu J."/>
            <person name="Bruns T."/>
            <person name="Baldrian P."/>
            <person name="Vilgalys R."/>
            <person name="Henrissat B."/>
            <person name="Grigoriev I.V."/>
            <person name="Hibbett D."/>
            <person name="Nagy L.G."/>
            <person name="Martin F.M."/>
        </authorList>
    </citation>
    <scope>NUCLEOTIDE SEQUENCE</scope>
    <source>
        <strain evidence="2">Prilba</strain>
    </source>
</reference>
<feature type="compositionally biased region" description="Low complexity" evidence="1">
    <location>
        <begin position="1"/>
        <end position="14"/>
    </location>
</feature>
<reference evidence="2" key="2">
    <citation type="journal article" date="2020" name="Nat. Commun.">
        <title>Large-scale genome sequencing of mycorrhizal fungi provides insights into the early evolution of symbiotic traits.</title>
        <authorList>
            <person name="Miyauchi S."/>
            <person name="Kiss E."/>
            <person name="Kuo A."/>
            <person name="Drula E."/>
            <person name="Kohler A."/>
            <person name="Sanchez-Garcia M."/>
            <person name="Morin E."/>
            <person name="Andreopoulos B."/>
            <person name="Barry K.W."/>
            <person name="Bonito G."/>
            <person name="Buee M."/>
            <person name="Carver A."/>
            <person name="Chen C."/>
            <person name="Cichocki N."/>
            <person name="Clum A."/>
            <person name="Culley D."/>
            <person name="Crous P.W."/>
            <person name="Fauchery L."/>
            <person name="Girlanda M."/>
            <person name="Hayes R.D."/>
            <person name="Keri Z."/>
            <person name="LaButti K."/>
            <person name="Lipzen A."/>
            <person name="Lombard V."/>
            <person name="Magnuson J."/>
            <person name="Maillard F."/>
            <person name="Murat C."/>
            <person name="Nolan M."/>
            <person name="Ohm R.A."/>
            <person name="Pangilinan J."/>
            <person name="Pereira M.F."/>
            <person name="Perotto S."/>
            <person name="Peter M."/>
            <person name="Pfister S."/>
            <person name="Riley R."/>
            <person name="Sitrit Y."/>
            <person name="Stielow J.B."/>
            <person name="Szollosi G."/>
            <person name="Zifcakova L."/>
            <person name="Stursova M."/>
            <person name="Spatafora J.W."/>
            <person name="Tedersoo L."/>
            <person name="Vaario L.M."/>
            <person name="Yamada A."/>
            <person name="Yan M."/>
            <person name="Wang P."/>
            <person name="Xu J."/>
            <person name="Bruns T."/>
            <person name="Baldrian P."/>
            <person name="Vilgalys R."/>
            <person name="Dunand C."/>
            <person name="Henrissat B."/>
            <person name="Grigoriev I.V."/>
            <person name="Hibbett D."/>
            <person name="Nagy L.G."/>
            <person name="Martin F.M."/>
        </authorList>
    </citation>
    <scope>NUCLEOTIDE SEQUENCE</scope>
    <source>
        <strain evidence="2">Prilba</strain>
    </source>
</reference>
<dbReference type="EMBL" id="WHVB01000024">
    <property type="protein sequence ID" value="KAF8470931.1"/>
    <property type="molecule type" value="Genomic_DNA"/>
</dbReference>
<accession>A0A9P5MQS9</accession>
<evidence type="ECO:0008006" key="4">
    <source>
        <dbReference type="Google" id="ProtNLM"/>
    </source>
</evidence>
<name>A0A9P5MQS9_9AGAM</name>
<dbReference type="SUPFAM" id="SSF56112">
    <property type="entry name" value="Protein kinase-like (PK-like)"/>
    <property type="match status" value="1"/>
</dbReference>